<accession>A0ABT7BP07</accession>
<dbReference type="SUPFAM" id="SSF52833">
    <property type="entry name" value="Thioredoxin-like"/>
    <property type="match status" value="1"/>
</dbReference>
<protein>
    <submittedName>
        <fullName evidence="1">Glutaredoxin family protein</fullName>
    </submittedName>
</protein>
<evidence type="ECO:0000313" key="2">
    <source>
        <dbReference type="Proteomes" id="UP001231370"/>
    </source>
</evidence>
<dbReference type="Gene3D" id="3.40.30.10">
    <property type="entry name" value="Glutaredoxin"/>
    <property type="match status" value="1"/>
</dbReference>
<dbReference type="PANTHER" id="PTHR33558">
    <property type="entry name" value="GLUTAREDOXIN-LIKE PROTEIN C5ORF63 HOMOLOG"/>
    <property type="match status" value="1"/>
</dbReference>
<dbReference type="PANTHER" id="PTHR33558:SF1">
    <property type="entry name" value="GLUTAREDOXIN-LIKE PROTEIN C5ORF63 HOMOLOG"/>
    <property type="match status" value="1"/>
</dbReference>
<comment type="caution">
    <text evidence="1">The sequence shown here is derived from an EMBL/GenBank/DDBJ whole genome shotgun (WGS) entry which is preliminary data.</text>
</comment>
<dbReference type="Pfam" id="PF05768">
    <property type="entry name" value="Glrx-like"/>
    <property type="match status" value="1"/>
</dbReference>
<dbReference type="InterPro" id="IPR052565">
    <property type="entry name" value="Glutaredoxin-like_YDR286C"/>
</dbReference>
<dbReference type="Proteomes" id="UP001231370">
    <property type="component" value="Unassembled WGS sequence"/>
</dbReference>
<proteinExistence type="predicted"/>
<dbReference type="RefSeq" id="WP_283764232.1">
    <property type="nucleotide sequence ID" value="NZ_JAQPOK010000147.1"/>
</dbReference>
<reference evidence="1 2" key="1">
    <citation type="submission" date="2023-01" db="EMBL/GenBank/DDBJ databases">
        <title>Novel diversity within Roseofilum (Cyanobacteria; Desertifilaceae) from marine benthic mats with descriptions of four novel species.</title>
        <authorList>
            <person name="Wang Y."/>
            <person name="Berthold D.E."/>
            <person name="Hu J."/>
            <person name="Lefler F.W."/>
            <person name="Laughinghouse H.D. IV."/>
        </authorList>
    </citation>
    <scope>NUCLEOTIDE SEQUENCE [LARGE SCALE GENOMIC DNA]</scope>
    <source>
        <strain evidence="1 2">BLCC-M91</strain>
    </source>
</reference>
<keyword evidence="2" id="KW-1185">Reference proteome</keyword>
<organism evidence="1 2">
    <name type="scientific">Roseofilum halophilum BLCC-M91</name>
    <dbReference type="NCBI Taxonomy" id="3022259"/>
    <lineage>
        <taxon>Bacteria</taxon>
        <taxon>Bacillati</taxon>
        <taxon>Cyanobacteriota</taxon>
        <taxon>Cyanophyceae</taxon>
        <taxon>Desertifilales</taxon>
        <taxon>Desertifilaceae</taxon>
        <taxon>Roseofilum</taxon>
        <taxon>Roseofilum halophilum</taxon>
    </lineage>
</organism>
<dbReference type="EMBL" id="JAQPOK010000147">
    <property type="protein sequence ID" value="MDJ1180931.1"/>
    <property type="molecule type" value="Genomic_DNA"/>
</dbReference>
<gene>
    <name evidence="1" type="ORF">PJF56_18885</name>
</gene>
<dbReference type="InterPro" id="IPR008554">
    <property type="entry name" value="Glutaredoxin-like"/>
</dbReference>
<dbReference type="InterPro" id="IPR036249">
    <property type="entry name" value="Thioredoxin-like_sf"/>
</dbReference>
<name>A0ABT7BP07_9CYAN</name>
<evidence type="ECO:0000313" key="1">
    <source>
        <dbReference type="EMBL" id="MDJ1180931.1"/>
    </source>
</evidence>
<sequence length="92" mass="10515">MRLILYSKPGCHLCEGLQEKLAQVQNVSFELEVRDITTDDTWWQAYEYEIPVLVVDGSPPQRLPRLSPRGTVAQLEKLLQRFAVESNDIKSG</sequence>